<proteinExistence type="predicted"/>
<feature type="transmembrane region" description="Helical" evidence="6">
    <location>
        <begin position="347"/>
        <end position="373"/>
    </location>
</feature>
<sequence length="527" mass="60153">MKNNLKKFIKLVFTIYVGALLLSWSIQYFFPTVDKSNLYIEEQEILANGKRVIHPFYLLDQPKSERTIILIPDLFGGPEFLLPLAHSLRDSFRVIIPEYPKSALDGEDVSFTVKKRSDYIDMLTDSLNLDGAHLLGHGYGGLIAIDLAEGRSSDKYKSLTLLSSYGPQELQFLGNHLINKSLYSMLYPVVTVFKYLVPHMGWYYEQPVDFDFARTLTALDQRPVREQLSQIKMPVNILQPEDDRYVSLAIAREIYRLIPHSSLFVVNGDHISTKENPSAFTPQIMEFISMAEKNLATGRENAEFSRVEASIKPFDTENFETIGGWTLIIIMFLIILIAIFSEDLACIAGGLLVAGGIIDFWFAVMAACLGVLIPDVILYALGRWIGNPILYYIPFRWFIKHEDIEKAEQMYRMRGVEIIFATRFLPGTRLPVYLVSGMINVKFSFFLFYFILAMIIWAPLLVWISALVGQPMISYLTSYQDYALWLIPIVLGVIYIVVKGITLISTPTGRRKVMVKVGRFREKYLGM</sequence>
<evidence type="ECO:0000256" key="2">
    <source>
        <dbReference type="ARBA" id="ARBA00022475"/>
    </source>
</evidence>
<reference evidence="8" key="1">
    <citation type="submission" date="2022-01" db="EMBL/GenBank/DDBJ databases">
        <authorList>
            <person name="Wang Y."/>
        </authorList>
    </citation>
    <scope>NUCLEOTIDE SEQUENCE</scope>
    <source>
        <strain evidence="8">WB101</strain>
    </source>
</reference>
<evidence type="ECO:0000256" key="5">
    <source>
        <dbReference type="ARBA" id="ARBA00023136"/>
    </source>
</evidence>
<evidence type="ECO:0000256" key="6">
    <source>
        <dbReference type="SAM" id="Phobius"/>
    </source>
</evidence>
<evidence type="ECO:0000259" key="7">
    <source>
        <dbReference type="Pfam" id="PF09335"/>
    </source>
</evidence>
<feature type="transmembrane region" description="Helical" evidence="6">
    <location>
        <begin position="482"/>
        <end position="504"/>
    </location>
</feature>
<keyword evidence="5 6" id="KW-0472">Membrane</keyword>
<comment type="subcellular location">
    <subcellularLocation>
        <location evidence="1">Cell membrane</location>
        <topology evidence="1">Multi-pass membrane protein</topology>
    </subcellularLocation>
</comment>
<dbReference type="InterPro" id="IPR032816">
    <property type="entry name" value="VTT_dom"/>
</dbReference>
<evidence type="ECO:0000313" key="8">
    <source>
        <dbReference type="EMBL" id="MCG2588683.1"/>
    </source>
</evidence>
<dbReference type="PANTHER" id="PTHR42709:SF6">
    <property type="entry name" value="UNDECAPRENYL PHOSPHATE TRANSPORTER A"/>
    <property type="match status" value="1"/>
</dbReference>
<comment type="caution">
    <text evidence="8">The sequence shown here is derived from an EMBL/GenBank/DDBJ whole genome shotgun (WGS) entry which is preliminary data.</text>
</comment>
<organism evidence="8 9">
    <name type="scientific">Rhodohalobacter sulfatireducens</name>
    <dbReference type="NCBI Taxonomy" id="2911366"/>
    <lineage>
        <taxon>Bacteria</taxon>
        <taxon>Pseudomonadati</taxon>
        <taxon>Balneolota</taxon>
        <taxon>Balneolia</taxon>
        <taxon>Balneolales</taxon>
        <taxon>Balneolaceae</taxon>
        <taxon>Rhodohalobacter</taxon>
    </lineage>
</organism>
<feature type="transmembrane region" description="Helical" evidence="6">
    <location>
        <begin position="12"/>
        <end position="30"/>
    </location>
</feature>
<evidence type="ECO:0000313" key="9">
    <source>
        <dbReference type="Proteomes" id="UP001165366"/>
    </source>
</evidence>
<protein>
    <submittedName>
        <fullName evidence="8">VTT domain-containing protein</fullName>
    </submittedName>
</protein>
<accession>A0ABS9KCY4</accession>
<feature type="transmembrane region" description="Helical" evidence="6">
    <location>
        <begin position="379"/>
        <end position="399"/>
    </location>
</feature>
<evidence type="ECO:0000256" key="4">
    <source>
        <dbReference type="ARBA" id="ARBA00022989"/>
    </source>
</evidence>
<dbReference type="EMBL" id="JAKLWS010000009">
    <property type="protein sequence ID" value="MCG2588683.1"/>
    <property type="molecule type" value="Genomic_DNA"/>
</dbReference>
<gene>
    <name evidence="8" type="ORF">L6773_08910</name>
</gene>
<dbReference type="Gene3D" id="3.40.50.1820">
    <property type="entry name" value="alpha/beta hydrolase"/>
    <property type="match status" value="1"/>
</dbReference>
<keyword evidence="9" id="KW-1185">Reference proteome</keyword>
<dbReference type="PANTHER" id="PTHR42709">
    <property type="entry name" value="ALKALINE PHOSPHATASE LIKE PROTEIN"/>
    <property type="match status" value="1"/>
</dbReference>
<keyword evidence="4 6" id="KW-1133">Transmembrane helix</keyword>
<dbReference type="InterPro" id="IPR029058">
    <property type="entry name" value="AB_hydrolase_fold"/>
</dbReference>
<reference evidence="8" key="2">
    <citation type="submission" date="2024-05" db="EMBL/GenBank/DDBJ databases">
        <title>Rhodohalobacter halophilus gen. nov., sp. nov., a moderately halophilic member of the family Balneolaceae.</title>
        <authorList>
            <person name="Xia J."/>
        </authorList>
    </citation>
    <scope>NUCLEOTIDE SEQUENCE</scope>
    <source>
        <strain evidence="8">WB101</strain>
    </source>
</reference>
<dbReference type="SUPFAM" id="SSF53474">
    <property type="entry name" value="alpha/beta-Hydrolases"/>
    <property type="match status" value="1"/>
</dbReference>
<keyword evidence="3 6" id="KW-0812">Transmembrane</keyword>
<dbReference type="Pfam" id="PF09335">
    <property type="entry name" value="VTT_dom"/>
    <property type="match status" value="1"/>
</dbReference>
<evidence type="ECO:0000256" key="1">
    <source>
        <dbReference type="ARBA" id="ARBA00004651"/>
    </source>
</evidence>
<dbReference type="InterPro" id="IPR051311">
    <property type="entry name" value="DedA_domain"/>
</dbReference>
<keyword evidence="2" id="KW-1003">Cell membrane</keyword>
<dbReference type="Proteomes" id="UP001165366">
    <property type="component" value="Unassembled WGS sequence"/>
</dbReference>
<feature type="domain" description="VTT" evidence="7">
    <location>
        <begin position="352"/>
        <end position="464"/>
    </location>
</feature>
<dbReference type="RefSeq" id="WP_237853524.1">
    <property type="nucleotide sequence ID" value="NZ_JAKLWS010000009.1"/>
</dbReference>
<evidence type="ECO:0000256" key="3">
    <source>
        <dbReference type="ARBA" id="ARBA00022692"/>
    </source>
</evidence>
<feature type="transmembrane region" description="Helical" evidence="6">
    <location>
        <begin position="322"/>
        <end position="340"/>
    </location>
</feature>
<name>A0ABS9KCY4_9BACT</name>
<feature type="transmembrane region" description="Helical" evidence="6">
    <location>
        <begin position="446"/>
        <end position="470"/>
    </location>
</feature>